<keyword evidence="1" id="KW-0472">Membrane</keyword>
<accession>A0A3E1KGJ9</accession>
<evidence type="ECO:0000313" key="3">
    <source>
        <dbReference type="Proteomes" id="UP000259570"/>
    </source>
</evidence>
<reference evidence="2 3" key="1">
    <citation type="submission" date="2018-08" db="EMBL/GenBank/DDBJ databases">
        <title>Genome sequencing of X. nasturtii WHRI 8984.</title>
        <authorList>
            <person name="Studholme D.J."/>
            <person name="Mchugh J."/>
            <person name="Vicente J."/>
        </authorList>
    </citation>
    <scope>NUCLEOTIDE SEQUENCE [LARGE SCALE GENOMIC DNA]</scope>
    <source>
        <strain evidence="2 3">WHRI 8984</strain>
    </source>
</reference>
<name>A0A3E1KGJ9_9XANT</name>
<keyword evidence="1" id="KW-1133">Transmembrane helix</keyword>
<proteinExistence type="predicted"/>
<evidence type="ECO:0000256" key="1">
    <source>
        <dbReference type="SAM" id="Phobius"/>
    </source>
</evidence>
<gene>
    <name evidence="2" type="ORF">DZD52_15545</name>
</gene>
<comment type="caution">
    <text evidence="2">The sequence shown here is derived from an EMBL/GenBank/DDBJ whole genome shotgun (WGS) entry which is preliminary data.</text>
</comment>
<dbReference type="AlphaFoldDB" id="A0A3E1KGJ9"/>
<organism evidence="2 3">
    <name type="scientific">Xanthomonas nasturtii</name>
    <dbReference type="NCBI Taxonomy" id="1843581"/>
    <lineage>
        <taxon>Bacteria</taxon>
        <taxon>Pseudomonadati</taxon>
        <taxon>Pseudomonadota</taxon>
        <taxon>Gammaproteobacteria</taxon>
        <taxon>Lysobacterales</taxon>
        <taxon>Lysobacteraceae</taxon>
        <taxon>Xanthomonas</taxon>
    </lineage>
</organism>
<protein>
    <submittedName>
        <fullName evidence="2">Uncharacterized protein</fullName>
    </submittedName>
</protein>
<feature type="transmembrane region" description="Helical" evidence="1">
    <location>
        <begin position="12"/>
        <end position="39"/>
    </location>
</feature>
<keyword evidence="1" id="KW-0812">Transmembrane</keyword>
<dbReference type="EMBL" id="QUZM01000034">
    <property type="protein sequence ID" value="RFF37738.1"/>
    <property type="molecule type" value="Genomic_DNA"/>
</dbReference>
<sequence>MGDASLSADLEVVALAVSAVAVFGAVASGAAGLHAAIVASARISGIFLTSIGVHPLRRAAKVYSSPPLCPVVAPRLVMPAFRRGVRPLGKL</sequence>
<evidence type="ECO:0000313" key="2">
    <source>
        <dbReference type="EMBL" id="RFF37738.1"/>
    </source>
</evidence>
<dbReference type="Proteomes" id="UP000259570">
    <property type="component" value="Unassembled WGS sequence"/>
</dbReference>